<proteinExistence type="predicted"/>
<sequence>MEKEKESKVRLAADLVEGFALTWNPFTMALSVAASFLETIITKFETTLRRNAFYLLGALVGTLSSYYSAGTWFME</sequence>
<name>A0A7G2D553_9EURY</name>
<dbReference type="RefSeq" id="WP_188201603.1">
    <property type="nucleotide sequence ID" value="NZ_LR881183.1"/>
</dbReference>
<evidence type="ECO:0000313" key="3">
    <source>
        <dbReference type="Proteomes" id="UP000516304"/>
    </source>
</evidence>
<accession>A0A7G2D553</accession>
<keyword evidence="1" id="KW-0812">Transmembrane</keyword>
<feature type="transmembrane region" description="Helical" evidence="1">
    <location>
        <begin position="53"/>
        <end position="74"/>
    </location>
</feature>
<dbReference type="KEGG" id="tcq:TIRI35C_0499"/>
<keyword evidence="1" id="KW-1133">Transmembrane helix</keyword>
<keyword evidence="1" id="KW-0472">Membrane</keyword>
<dbReference type="AlphaFoldDB" id="A0A7G2D553"/>
<keyword evidence="3" id="KW-1185">Reference proteome</keyword>
<organism evidence="2 3">
    <name type="scientific">Thermococcus camini</name>
    <dbReference type="NCBI Taxonomy" id="2016373"/>
    <lineage>
        <taxon>Archaea</taxon>
        <taxon>Methanobacteriati</taxon>
        <taxon>Methanobacteriota</taxon>
        <taxon>Thermococci</taxon>
        <taxon>Thermococcales</taxon>
        <taxon>Thermococcaceae</taxon>
        <taxon>Thermococcus</taxon>
    </lineage>
</organism>
<reference evidence="2 3" key="1">
    <citation type="submission" date="2020-09" db="EMBL/GenBank/DDBJ databases">
        <authorList>
            <person name="Courtine D."/>
        </authorList>
    </citation>
    <scope>NUCLEOTIDE SEQUENCE [LARGE SCALE GENOMIC DNA]</scope>
    <source>
        <strain evidence="2 3">IRI35c</strain>
    </source>
</reference>
<gene>
    <name evidence="2" type="ORF">TIRI35C_0499</name>
</gene>
<protein>
    <submittedName>
        <fullName evidence="2">Uncharacterized protein</fullName>
    </submittedName>
</protein>
<evidence type="ECO:0000313" key="2">
    <source>
        <dbReference type="EMBL" id="CAD5243653.1"/>
    </source>
</evidence>
<dbReference type="GeneID" id="58918235"/>
<dbReference type="EMBL" id="LR881183">
    <property type="protein sequence ID" value="CAD5243653.1"/>
    <property type="molecule type" value="Genomic_DNA"/>
</dbReference>
<evidence type="ECO:0000256" key="1">
    <source>
        <dbReference type="SAM" id="Phobius"/>
    </source>
</evidence>
<dbReference type="Proteomes" id="UP000516304">
    <property type="component" value="Chromosome TIRI35C"/>
</dbReference>